<dbReference type="Pfam" id="PF07004">
    <property type="entry name" value="SHIPPO-rpt"/>
    <property type="match status" value="8"/>
</dbReference>
<keyword evidence="3" id="KW-1185">Reference proteome</keyword>
<protein>
    <submittedName>
        <fullName evidence="2">SHIPPO 1-like protein</fullName>
    </submittedName>
</protein>
<proteinExistence type="predicted"/>
<evidence type="ECO:0000256" key="1">
    <source>
        <dbReference type="SAM" id="MobiDB-lite"/>
    </source>
</evidence>
<comment type="caution">
    <text evidence="2">The sequence shown here is derived from an EMBL/GenBank/DDBJ whole genome shotgun (WGS) entry which is preliminary data.</text>
</comment>
<dbReference type="EMBL" id="BQXS01010806">
    <property type="protein sequence ID" value="GKT34401.1"/>
    <property type="molecule type" value="Genomic_DNA"/>
</dbReference>
<dbReference type="PANTHER" id="PTHR21580">
    <property type="entry name" value="SHIPPO-1-RELATED"/>
    <property type="match status" value="1"/>
</dbReference>
<feature type="compositionally biased region" description="Polar residues" evidence="1">
    <location>
        <begin position="359"/>
        <end position="372"/>
    </location>
</feature>
<feature type="compositionally biased region" description="Low complexity" evidence="1">
    <location>
        <begin position="314"/>
        <end position="325"/>
    </location>
</feature>
<feature type="region of interest" description="Disordered" evidence="1">
    <location>
        <begin position="138"/>
        <end position="186"/>
    </location>
</feature>
<sequence>MDHEFDEYVTPVPGVGTYDLGTTIGRSPAYTLKGGRRLGKNQLTPGPGTYEPSPAAGRGPSYTLKPKLKERGAGNDTPGPATYSLEQNLSATAPSFSFKGIAKKDAKSSSIGPGAYDNHLYGALDQSSRGFSMKARTDVRHGDLDSPGPGAYRPHSSSDRRAPCYSMGGVERGKAPAKSLIGPGSYKISSEIGRSTVVSIKSIPHHEKYSDTPGVGTYGTSDSPGKGKGPAYSFGGVKKTKSTWSTPGPNQYEIERPRTSGKTGFSIKGRVSSKKGGEGVPGPAMYSLDSSLTQTKRKPPAYRMGGVERGLYRTNTNPGPGTYGTQSYGSISKETGRGFTFKPKIGSKMKSETPGVGTYSPTGNRLSKTAPSYTFGGISSRKSKGGNPGPGTYDIGKPIGRGQGQITIKSKTKRRLRW</sequence>
<accession>A0ABQ5KQW7</accession>
<dbReference type="Proteomes" id="UP001057375">
    <property type="component" value="Unassembled WGS sequence"/>
</dbReference>
<feature type="region of interest" description="Disordered" evidence="1">
    <location>
        <begin position="31"/>
        <end position="84"/>
    </location>
</feature>
<name>A0ABQ5KQW7_9EUKA</name>
<dbReference type="InterPro" id="IPR051291">
    <property type="entry name" value="CIMAP"/>
</dbReference>
<feature type="region of interest" description="Disordered" evidence="1">
    <location>
        <begin position="204"/>
        <end position="418"/>
    </location>
</feature>
<dbReference type="PANTHER" id="PTHR21580:SF28">
    <property type="entry name" value="BOREALIN N-TERMINAL DOMAIN-CONTAINING PROTEIN-RELATED"/>
    <property type="match status" value="1"/>
</dbReference>
<evidence type="ECO:0000313" key="2">
    <source>
        <dbReference type="EMBL" id="GKT34401.1"/>
    </source>
</evidence>
<reference evidence="2" key="1">
    <citation type="submission" date="2022-03" db="EMBL/GenBank/DDBJ databases">
        <title>Draft genome sequence of Aduncisulcus paluster, a free-living microaerophilic Fornicata.</title>
        <authorList>
            <person name="Yuyama I."/>
            <person name="Kume K."/>
            <person name="Tamura T."/>
            <person name="Inagaki Y."/>
            <person name="Hashimoto T."/>
        </authorList>
    </citation>
    <scope>NUCLEOTIDE SEQUENCE</scope>
    <source>
        <strain evidence="2">NY0171</strain>
    </source>
</reference>
<dbReference type="InterPro" id="IPR010736">
    <property type="entry name" value="SHIPPO-rpt"/>
</dbReference>
<evidence type="ECO:0000313" key="3">
    <source>
        <dbReference type="Proteomes" id="UP001057375"/>
    </source>
</evidence>
<organism evidence="2 3">
    <name type="scientific">Aduncisulcus paluster</name>
    <dbReference type="NCBI Taxonomy" id="2918883"/>
    <lineage>
        <taxon>Eukaryota</taxon>
        <taxon>Metamonada</taxon>
        <taxon>Carpediemonas-like organisms</taxon>
        <taxon>Aduncisulcus</taxon>
    </lineage>
</organism>
<gene>
    <name evidence="2" type="ORF">ADUPG1_007759</name>
</gene>